<dbReference type="SUPFAM" id="SSF53474">
    <property type="entry name" value="alpha/beta-Hydrolases"/>
    <property type="match status" value="1"/>
</dbReference>
<dbReference type="Gene3D" id="3.40.50.1820">
    <property type="entry name" value="alpha/beta hydrolase"/>
    <property type="match status" value="1"/>
</dbReference>
<dbReference type="Proteomes" id="UP000191554">
    <property type="component" value="Unassembled WGS sequence"/>
</dbReference>
<evidence type="ECO:0000256" key="1">
    <source>
        <dbReference type="ARBA" id="ARBA00022801"/>
    </source>
</evidence>
<evidence type="ECO:0000313" key="3">
    <source>
        <dbReference type="EMBL" id="OPX44551.1"/>
    </source>
</evidence>
<reference evidence="3 4" key="1">
    <citation type="submission" date="2017-03" db="EMBL/GenBank/DDBJ databases">
        <title>Genome sequence of Clostridium hungatei DSM 14427.</title>
        <authorList>
            <person name="Poehlein A."/>
            <person name="Daniel R."/>
        </authorList>
    </citation>
    <scope>NUCLEOTIDE SEQUENCE [LARGE SCALE GENOMIC DNA]</scope>
    <source>
        <strain evidence="3 4">DSM 14427</strain>
    </source>
</reference>
<keyword evidence="1 3" id="KW-0378">Hydrolase</keyword>
<protein>
    <submittedName>
        <fullName evidence="3">Putative carboxylesterase nap</fullName>
        <ecNumber evidence="3">3.1.1.1</ecNumber>
    </submittedName>
</protein>
<feature type="domain" description="AB hydrolase-1" evidence="2">
    <location>
        <begin position="52"/>
        <end position="162"/>
    </location>
</feature>
<dbReference type="OrthoDB" id="5513277at2"/>
<proteinExistence type="predicted"/>
<dbReference type="InterPro" id="IPR050266">
    <property type="entry name" value="AB_hydrolase_sf"/>
</dbReference>
<name>A0A1V4SMV0_RUMHU</name>
<keyword evidence="4" id="KW-1185">Reference proteome</keyword>
<accession>A0A1V4SMV0</accession>
<gene>
    <name evidence="3" type="primary">nap</name>
    <name evidence="3" type="ORF">CLHUN_15440</name>
</gene>
<dbReference type="RefSeq" id="WP_080063991.1">
    <property type="nucleotide sequence ID" value="NZ_MZGX01000008.1"/>
</dbReference>
<dbReference type="AlphaFoldDB" id="A0A1V4SMV0"/>
<dbReference type="GO" id="GO:0016020">
    <property type="term" value="C:membrane"/>
    <property type="evidence" value="ECO:0007669"/>
    <property type="project" value="TreeGrafter"/>
</dbReference>
<comment type="caution">
    <text evidence="3">The sequence shown here is derived from an EMBL/GenBank/DDBJ whole genome shotgun (WGS) entry which is preliminary data.</text>
</comment>
<dbReference type="GO" id="GO:0106435">
    <property type="term" value="F:carboxylesterase activity"/>
    <property type="evidence" value="ECO:0007669"/>
    <property type="project" value="UniProtKB-EC"/>
</dbReference>
<dbReference type="STRING" id="48256.CLHUN_15440"/>
<dbReference type="Pfam" id="PF00561">
    <property type="entry name" value="Abhydrolase_1"/>
    <property type="match status" value="1"/>
</dbReference>
<dbReference type="InterPro" id="IPR029058">
    <property type="entry name" value="AB_hydrolase_fold"/>
</dbReference>
<sequence>MVKVFKNEKGKGQVLNSYNHLLELWDTAFEEVELSTRYGTTHCIISGNKENPPLLMFHGVGDNSAVMWVLNIRELSRHFYCIAVDTMGGPGKSIPNENYNKKDFDQVGWINEVAELLEIKAFNIIGVSNGGYMAFNYAVNEGHRVNKVVCLEGGMLIKPFKAMFKTIMSLFPEILIPNRNNMCKIMKKLISPDSDFFESCPEVIDHMITVMKNHNQMAMFMHKLEKYDKEKAMPVKEKLYFLIGGYRLTDKKDFTDILEDGGYHYKVINGAGHGINHEQPETVNNEIINFLLA</sequence>
<evidence type="ECO:0000313" key="4">
    <source>
        <dbReference type="Proteomes" id="UP000191554"/>
    </source>
</evidence>
<dbReference type="PANTHER" id="PTHR43798">
    <property type="entry name" value="MONOACYLGLYCEROL LIPASE"/>
    <property type="match status" value="1"/>
</dbReference>
<organism evidence="3 4">
    <name type="scientific">Ruminiclostridium hungatei</name>
    <name type="common">Clostridium hungatei</name>
    <dbReference type="NCBI Taxonomy" id="48256"/>
    <lineage>
        <taxon>Bacteria</taxon>
        <taxon>Bacillati</taxon>
        <taxon>Bacillota</taxon>
        <taxon>Clostridia</taxon>
        <taxon>Eubacteriales</taxon>
        <taxon>Oscillospiraceae</taxon>
        <taxon>Ruminiclostridium</taxon>
    </lineage>
</organism>
<dbReference type="EC" id="3.1.1.1" evidence="3"/>
<evidence type="ECO:0000259" key="2">
    <source>
        <dbReference type="Pfam" id="PF00561"/>
    </source>
</evidence>
<dbReference type="PANTHER" id="PTHR43798:SF31">
    <property type="entry name" value="AB HYDROLASE SUPERFAMILY PROTEIN YCLE"/>
    <property type="match status" value="1"/>
</dbReference>
<dbReference type="EMBL" id="MZGX01000008">
    <property type="protein sequence ID" value="OPX44551.1"/>
    <property type="molecule type" value="Genomic_DNA"/>
</dbReference>
<dbReference type="InterPro" id="IPR000073">
    <property type="entry name" value="AB_hydrolase_1"/>
</dbReference>